<comment type="similarity">
    <text evidence="1">Belongs to the WAPL family.</text>
</comment>
<gene>
    <name evidence="4" type="ORF">KSP39_PZI022884</name>
</gene>
<feature type="compositionally biased region" description="Polar residues" evidence="2">
    <location>
        <begin position="643"/>
        <end position="660"/>
    </location>
</feature>
<feature type="compositionally biased region" description="Polar residues" evidence="2">
    <location>
        <begin position="104"/>
        <end position="113"/>
    </location>
</feature>
<proteinExistence type="inferred from homology"/>
<dbReference type="AlphaFoldDB" id="A0AAP0FV02"/>
<feature type="region of interest" description="Disordered" evidence="2">
    <location>
        <begin position="39"/>
        <end position="68"/>
    </location>
</feature>
<feature type="region of interest" description="Disordered" evidence="2">
    <location>
        <begin position="91"/>
        <end position="113"/>
    </location>
</feature>
<feature type="compositionally biased region" description="Low complexity" evidence="2">
    <location>
        <begin position="59"/>
        <end position="68"/>
    </location>
</feature>
<dbReference type="InterPro" id="IPR039874">
    <property type="entry name" value="WAPL"/>
</dbReference>
<dbReference type="EMBL" id="JBBWWQ010000020">
    <property type="protein sequence ID" value="KAK8916650.1"/>
    <property type="molecule type" value="Genomic_DNA"/>
</dbReference>
<evidence type="ECO:0000256" key="1">
    <source>
        <dbReference type="ARBA" id="ARBA00006854"/>
    </source>
</evidence>
<dbReference type="InterPro" id="IPR022771">
    <property type="entry name" value="WAPL_C"/>
</dbReference>
<feature type="domain" description="Wings apart-like protein C-terminal" evidence="3">
    <location>
        <begin position="118"/>
        <end position="727"/>
    </location>
</feature>
<dbReference type="Pfam" id="PF07814">
    <property type="entry name" value="WAPL"/>
    <property type="match status" value="1"/>
</dbReference>
<accession>A0AAP0FV02</accession>
<sequence length="909" mass="100288">MIRTYGRRARCDTRNFSQTSLLDSDGGSDESVLRDLLSSQDSHQDRRHGLPVPFSSQESSPWSLDPDLSPLSLHEPDDLFSFVDEEGRRSEEKGWKMMRGSNGGLKSTEPSVAFSETSTLLETQESGEMMEHVDEVIFSLEGLQPWQPARIRRASLLSLLTICSMAQRRRLLRARGMSDKIIDAILGLNFDDSLSTTGAATLFYVIANDVEADGLLDSRACIRFLLKLLNPPISHSVEKKAPKIRFNLLEIQKPQTLNSTIKGDDSSSRALLLKVKEILVSCNSIKPGSENDDDMKRTELSSRWIALLTLEKACSSTVSFEDTTETRKTGGKFKESLRELKGLDAIFDVVADCHSTLQGWFKKKSSAALAPKDVDSAAPECVVLLLKCLKIMENVTYRSKYNQDYLLSMKAKLDSDGSPLSFVGIVISCIKFLSGLSLLQNTSDGSNDGKLTCLPKNSLVPKMGKNTDVQDYPSSSYCATENSPIENIEVCHKRRKLSPLENIDVAAQGDTLSALDRADCSTSTSYNGASCTNTLGLKVRLHSNGMTVNSQRSSNGWISIRSTGSKVTSYVQSKRTQISSQEKTDRASHLSDPFAFDEHLGPSKWEQLSSKEGKTHICCQAFSLKENVNASEIPIVIIDDESSQPTSEVNLQSTENSSPSVDEEDPSLLEDCLLSSVKVLMNLTNDNPVGCQQIGASGGLDTLASLITSHFSSFDKHFPVSTKTVESMTSFDKNKESEHLNNRILHDHQLEFFVAILGLLVNLIEKDCVNRFRLASARVLVNQPGTSASKEIYREVVPMLCSIFMSNEGAGNTAIEEEVLVDDDEAALLQTQREAEMMIIQAYTALLLAFLSTESTTVKETIARSLPNHSLQILVPVLERFVNFHRRLNVISAETHAAVVKIIETCKES</sequence>
<protein>
    <recommendedName>
        <fullName evidence="3">Wings apart-like protein C-terminal domain-containing protein</fullName>
    </recommendedName>
</protein>
<evidence type="ECO:0000259" key="3">
    <source>
        <dbReference type="Pfam" id="PF07814"/>
    </source>
</evidence>
<evidence type="ECO:0000313" key="5">
    <source>
        <dbReference type="Proteomes" id="UP001418222"/>
    </source>
</evidence>
<dbReference type="PANTHER" id="PTHR22100">
    <property type="entry name" value="WINGS APART-LIKE PROTEIN HOMOLOG"/>
    <property type="match status" value="1"/>
</dbReference>
<feature type="region of interest" description="Disordered" evidence="2">
    <location>
        <begin position="641"/>
        <end position="665"/>
    </location>
</feature>
<dbReference type="InterPro" id="IPR016024">
    <property type="entry name" value="ARM-type_fold"/>
</dbReference>
<dbReference type="PANTHER" id="PTHR22100:SF13">
    <property type="entry name" value="WINGS APART-LIKE PROTEIN HOMOLOG"/>
    <property type="match status" value="1"/>
</dbReference>
<evidence type="ECO:0000256" key="2">
    <source>
        <dbReference type="SAM" id="MobiDB-lite"/>
    </source>
</evidence>
<evidence type="ECO:0000313" key="4">
    <source>
        <dbReference type="EMBL" id="KAK8916650.1"/>
    </source>
</evidence>
<dbReference type="SUPFAM" id="SSF48371">
    <property type="entry name" value="ARM repeat"/>
    <property type="match status" value="1"/>
</dbReference>
<comment type="caution">
    <text evidence="4">The sequence shown here is derived from an EMBL/GenBank/DDBJ whole genome shotgun (WGS) entry which is preliminary data.</text>
</comment>
<reference evidence="4 5" key="1">
    <citation type="journal article" date="2022" name="Nat. Plants">
        <title>Genomes of leafy and leafless Platanthera orchids illuminate the evolution of mycoheterotrophy.</title>
        <authorList>
            <person name="Li M.H."/>
            <person name="Liu K.W."/>
            <person name="Li Z."/>
            <person name="Lu H.C."/>
            <person name="Ye Q.L."/>
            <person name="Zhang D."/>
            <person name="Wang J.Y."/>
            <person name="Li Y.F."/>
            <person name="Zhong Z.M."/>
            <person name="Liu X."/>
            <person name="Yu X."/>
            <person name="Liu D.K."/>
            <person name="Tu X.D."/>
            <person name="Liu B."/>
            <person name="Hao Y."/>
            <person name="Liao X.Y."/>
            <person name="Jiang Y.T."/>
            <person name="Sun W.H."/>
            <person name="Chen J."/>
            <person name="Chen Y.Q."/>
            <person name="Ai Y."/>
            <person name="Zhai J.W."/>
            <person name="Wu S.S."/>
            <person name="Zhou Z."/>
            <person name="Hsiao Y.Y."/>
            <person name="Wu W.L."/>
            <person name="Chen Y.Y."/>
            <person name="Lin Y.F."/>
            <person name="Hsu J.L."/>
            <person name="Li C.Y."/>
            <person name="Wang Z.W."/>
            <person name="Zhao X."/>
            <person name="Zhong W.Y."/>
            <person name="Ma X.K."/>
            <person name="Ma L."/>
            <person name="Huang J."/>
            <person name="Chen G.Z."/>
            <person name="Huang M.Z."/>
            <person name="Huang L."/>
            <person name="Peng D.H."/>
            <person name="Luo Y.B."/>
            <person name="Zou S.Q."/>
            <person name="Chen S.P."/>
            <person name="Lan S."/>
            <person name="Tsai W.C."/>
            <person name="Van de Peer Y."/>
            <person name="Liu Z.J."/>
        </authorList>
    </citation>
    <scope>NUCLEOTIDE SEQUENCE [LARGE SCALE GENOMIC DNA]</scope>
    <source>
        <strain evidence="4">Lor287</strain>
    </source>
</reference>
<dbReference type="Gene3D" id="1.25.10.10">
    <property type="entry name" value="Leucine-rich Repeat Variant"/>
    <property type="match status" value="2"/>
</dbReference>
<dbReference type="Proteomes" id="UP001418222">
    <property type="component" value="Unassembled WGS sequence"/>
</dbReference>
<name>A0AAP0FV02_9ASPA</name>
<dbReference type="InterPro" id="IPR011989">
    <property type="entry name" value="ARM-like"/>
</dbReference>
<keyword evidence="5" id="KW-1185">Reference proteome</keyword>
<organism evidence="4 5">
    <name type="scientific">Platanthera zijinensis</name>
    <dbReference type="NCBI Taxonomy" id="2320716"/>
    <lineage>
        <taxon>Eukaryota</taxon>
        <taxon>Viridiplantae</taxon>
        <taxon>Streptophyta</taxon>
        <taxon>Embryophyta</taxon>
        <taxon>Tracheophyta</taxon>
        <taxon>Spermatophyta</taxon>
        <taxon>Magnoliopsida</taxon>
        <taxon>Liliopsida</taxon>
        <taxon>Asparagales</taxon>
        <taxon>Orchidaceae</taxon>
        <taxon>Orchidoideae</taxon>
        <taxon>Orchideae</taxon>
        <taxon>Orchidinae</taxon>
        <taxon>Platanthera</taxon>
    </lineage>
</organism>
<feature type="region of interest" description="Disordered" evidence="2">
    <location>
        <begin position="575"/>
        <end position="595"/>
    </location>
</feature>